<dbReference type="Pfam" id="PF13416">
    <property type="entry name" value="SBP_bac_8"/>
    <property type="match status" value="1"/>
</dbReference>
<dbReference type="AlphaFoldDB" id="A0A1X7K8A0"/>
<keyword evidence="7" id="KW-1185">Reference proteome</keyword>
<evidence type="ECO:0000313" key="6">
    <source>
        <dbReference type="EMBL" id="SMG36968.1"/>
    </source>
</evidence>
<keyword evidence="4" id="KW-0732">Signal</keyword>
<dbReference type="GO" id="GO:0030313">
    <property type="term" value="C:cell envelope"/>
    <property type="evidence" value="ECO:0007669"/>
    <property type="project" value="UniProtKB-SubCell"/>
</dbReference>
<dbReference type="Proteomes" id="UP000193834">
    <property type="component" value="Unassembled WGS sequence"/>
</dbReference>
<reference evidence="6 7" key="1">
    <citation type="submission" date="2017-04" db="EMBL/GenBank/DDBJ databases">
        <authorList>
            <person name="Afonso C.L."/>
            <person name="Miller P.J."/>
            <person name="Scott M.A."/>
            <person name="Spackman E."/>
            <person name="Goraichik I."/>
            <person name="Dimitrov K.M."/>
            <person name="Suarez D.L."/>
            <person name="Swayne D.E."/>
        </authorList>
    </citation>
    <scope>NUCLEOTIDE SEQUENCE [LARGE SCALE GENOMIC DNA]</scope>
    <source>
        <strain evidence="6 7">11</strain>
    </source>
</reference>
<comment type="subcellular location">
    <subcellularLocation>
        <location evidence="1">Cell envelope</location>
    </subcellularLocation>
</comment>
<feature type="region of interest" description="Disordered" evidence="5">
    <location>
        <begin position="60"/>
        <end position="97"/>
    </location>
</feature>
<evidence type="ECO:0000256" key="1">
    <source>
        <dbReference type="ARBA" id="ARBA00004196"/>
    </source>
</evidence>
<feature type="compositionally biased region" description="Low complexity" evidence="5">
    <location>
        <begin position="60"/>
        <end position="74"/>
    </location>
</feature>
<evidence type="ECO:0000256" key="5">
    <source>
        <dbReference type="SAM" id="MobiDB-lite"/>
    </source>
</evidence>
<feature type="compositionally biased region" description="Basic and acidic residues" evidence="5">
    <location>
        <begin position="75"/>
        <end position="96"/>
    </location>
</feature>
<evidence type="ECO:0000313" key="7">
    <source>
        <dbReference type="Proteomes" id="UP000193834"/>
    </source>
</evidence>
<protein>
    <submittedName>
        <fullName evidence="6">ABC-type glycerol-3-phosphate transport system, substrate-binding protein</fullName>
    </submittedName>
</protein>
<dbReference type="SUPFAM" id="SSF53850">
    <property type="entry name" value="Periplasmic binding protein-like II"/>
    <property type="match status" value="1"/>
</dbReference>
<proteinExistence type="inferred from homology"/>
<comment type="similarity">
    <text evidence="2">Belongs to the bacterial solute-binding protein 1 family.</text>
</comment>
<dbReference type="EMBL" id="FXAZ01000002">
    <property type="protein sequence ID" value="SMG36968.1"/>
    <property type="molecule type" value="Genomic_DNA"/>
</dbReference>
<dbReference type="STRING" id="1852522.SAMN06295960_2172"/>
<dbReference type="PANTHER" id="PTHR43649:SF31">
    <property type="entry name" value="SN-GLYCEROL-3-PHOSPHATE-BINDING PERIPLASMIC PROTEIN UGPB"/>
    <property type="match status" value="1"/>
</dbReference>
<dbReference type="InterPro" id="IPR050490">
    <property type="entry name" value="Bact_solute-bd_prot1"/>
</dbReference>
<dbReference type="Gene3D" id="3.40.190.10">
    <property type="entry name" value="Periplasmic binding protein-like II"/>
    <property type="match status" value="1"/>
</dbReference>
<dbReference type="InterPro" id="IPR006059">
    <property type="entry name" value="SBP"/>
</dbReference>
<evidence type="ECO:0000256" key="2">
    <source>
        <dbReference type="ARBA" id="ARBA00008520"/>
    </source>
</evidence>
<gene>
    <name evidence="6" type="ORF">SAMN06295960_2172</name>
</gene>
<evidence type="ECO:0000256" key="4">
    <source>
        <dbReference type="ARBA" id="ARBA00022729"/>
    </source>
</evidence>
<evidence type="ECO:0000256" key="3">
    <source>
        <dbReference type="ARBA" id="ARBA00022448"/>
    </source>
</evidence>
<accession>A0A1X7K8A0</accession>
<name>A0A1X7K8A0_9BACL</name>
<keyword evidence="3" id="KW-0813">Transport</keyword>
<sequence>MIGLYPEFIYKEAENETMKKAKMNKSRQFLAGTAAGTTSRSWRMFLLMVMLMFATACSSTAPSSESSSMPAQTTKESKIENASESKPSDPPKDTIDHPVTLTFMAPWDEESFASRVKNHVEAKFPHVTMELISQVVDEKELQETFAQGIVPDILLAHRGFAVLKKVDMLYPLDDMIASHELDLSKIRSGAIDFLRARDPDGEQRLLGLPIEEIMNGVFYNKAIFDKFGVEYPHDGMTWDEIIELAKQVTGERDGIAYRGLVFNSFQLTVPLMQLSAQGVGPDGNVNFANNPAFTQYYELMKKIIAIPGNYPEESKASFSNQQITMFMTSANAFESYSKVEGLDFDVVSMPSWPDKRNVGSFANPFSYTISPHSPYKEEAFIVLKYLVSEEMQTILHRNTSGTVLELPALYDQFGADKIMDDRSFHFSSLYMEQAPMPAFTSYDPETKFYAFLRDRFKEFQGMKEDIPTYLRTLEEEYRQILREEAEAN</sequence>
<dbReference type="PANTHER" id="PTHR43649">
    <property type="entry name" value="ARABINOSE-BINDING PROTEIN-RELATED"/>
    <property type="match status" value="1"/>
</dbReference>
<organism evidence="6 7">
    <name type="scientific">Paenibacillus aquistagni</name>
    <dbReference type="NCBI Taxonomy" id="1852522"/>
    <lineage>
        <taxon>Bacteria</taxon>
        <taxon>Bacillati</taxon>
        <taxon>Bacillota</taxon>
        <taxon>Bacilli</taxon>
        <taxon>Bacillales</taxon>
        <taxon>Paenibacillaceae</taxon>
        <taxon>Paenibacillus</taxon>
    </lineage>
</organism>